<dbReference type="PANTHER" id="PTHR34710:SF22">
    <property type="match status" value="1"/>
</dbReference>
<dbReference type="Gramene" id="HORVU.MOREX.r2.1HG0007680.1">
    <property type="protein sequence ID" value="HORVU.MOREX.r2.1HG0007680.1.CDS.1"/>
    <property type="gene ID" value="HORVU.MOREX.r2.1HG0007680"/>
</dbReference>
<reference evidence="4" key="1">
    <citation type="journal article" date="2012" name="Nature">
        <title>A physical, genetic and functional sequence assembly of the barley genome.</title>
        <authorList>
            <consortium name="The International Barley Genome Sequencing Consortium"/>
            <person name="Mayer K.F."/>
            <person name="Waugh R."/>
            <person name="Brown J.W."/>
            <person name="Schulman A."/>
            <person name="Langridge P."/>
            <person name="Platzer M."/>
            <person name="Fincher G.B."/>
            <person name="Muehlbauer G.J."/>
            <person name="Sato K."/>
            <person name="Close T.J."/>
            <person name="Wise R.P."/>
            <person name="Stein N."/>
        </authorList>
    </citation>
    <scope>NUCLEOTIDE SEQUENCE [LARGE SCALE GENOMIC DNA]</scope>
    <source>
        <strain evidence="4">cv. Morex</strain>
    </source>
</reference>
<gene>
    <name evidence="3" type="primary">LOC123405395</name>
</gene>
<feature type="compositionally biased region" description="Polar residues" evidence="1">
    <location>
        <begin position="1"/>
        <end position="13"/>
    </location>
</feature>
<reference evidence="3" key="2">
    <citation type="submission" date="2020-10" db="EMBL/GenBank/DDBJ databases">
        <authorList>
            <person name="Scholz U."/>
            <person name="Mascher M."/>
            <person name="Fiebig A."/>
        </authorList>
    </citation>
    <scope>NUCLEOTIDE SEQUENCE [LARGE SCALE GENOMIC DNA]</scope>
    <source>
        <strain evidence="3">cv. Morex</strain>
    </source>
</reference>
<feature type="region of interest" description="Disordered" evidence="1">
    <location>
        <begin position="1"/>
        <end position="20"/>
    </location>
</feature>
<feature type="compositionally biased region" description="Acidic residues" evidence="1">
    <location>
        <begin position="79"/>
        <end position="92"/>
    </location>
</feature>
<dbReference type="PANTHER" id="PTHR34710">
    <property type="entry name" value="OS03G0834100 PROTEIN"/>
    <property type="match status" value="1"/>
</dbReference>
<dbReference type="OrthoDB" id="678896at2759"/>
<organism evidence="3 4">
    <name type="scientific">Hordeum vulgare subsp. vulgare</name>
    <name type="common">Domesticated barley</name>
    <dbReference type="NCBI Taxonomy" id="112509"/>
    <lineage>
        <taxon>Eukaryota</taxon>
        <taxon>Viridiplantae</taxon>
        <taxon>Streptophyta</taxon>
        <taxon>Embryophyta</taxon>
        <taxon>Tracheophyta</taxon>
        <taxon>Spermatophyta</taxon>
        <taxon>Magnoliopsida</taxon>
        <taxon>Liliopsida</taxon>
        <taxon>Poales</taxon>
        <taxon>Poaceae</taxon>
        <taxon>BOP clade</taxon>
        <taxon>Pooideae</taxon>
        <taxon>Triticodae</taxon>
        <taxon>Triticeae</taxon>
        <taxon>Hordeinae</taxon>
        <taxon>Hordeum</taxon>
    </lineage>
</organism>
<proteinExistence type="predicted"/>
<dbReference type="EnsemblPlants" id="HORVU.MOREX.r3.1HG0010380.1">
    <property type="protein sequence ID" value="HORVU.MOREX.r3.1HG0010380.1.CDS1"/>
    <property type="gene ID" value="HORVU.MOREX.r3.1HG0010380"/>
</dbReference>
<dbReference type="AlphaFoldDB" id="A0A8I6WQ84"/>
<dbReference type="Gramene" id="HORVU.MOREX.r3.1HG0010380.1">
    <property type="protein sequence ID" value="HORVU.MOREX.r3.1HG0010380.1.CDS1"/>
    <property type="gene ID" value="HORVU.MOREX.r3.1HG0010380"/>
</dbReference>
<feature type="region of interest" description="Disordered" evidence="1">
    <location>
        <begin position="25"/>
        <end position="92"/>
    </location>
</feature>
<evidence type="ECO:0000313" key="3">
    <source>
        <dbReference type="EnsemblPlants" id="HORVU.MOREX.r3.1HG0010380.1.CDS1"/>
    </source>
</evidence>
<name>A0A8I6WQ84_HORVV</name>
<feature type="domain" description="DUF3615" evidence="2">
    <location>
        <begin position="122"/>
        <end position="248"/>
    </location>
</feature>
<dbReference type="Pfam" id="PF12274">
    <property type="entry name" value="DUF3615"/>
    <property type="match status" value="1"/>
</dbReference>
<evidence type="ECO:0000256" key="1">
    <source>
        <dbReference type="SAM" id="MobiDB-lite"/>
    </source>
</evidence>
<dbReference type="GeneID" id="123405395"/>
<dbReference type="InterPro" id="IPR022059">
    <property type="entry name" value="DUF3615"/>
</dbReference>
<evidence type="ECO:0000259" key="2">
    <source>
        <dbReference type="Pfam" id="PF12274"/>
    </source>
</evidence>
<dbReference type="RefSeq" id="XP_044955033.1">
    <property type="nucleotide sequence ID" value="XM_045099098.1"/>
</dbReference>
<keyword evidence="4" id="KW-1185">Reference proteome</keyword>
<dbReference type="Proteomes" id="UP000011116">
    <property type="component" value="Chromosome 1H"/>
</dbReference>
<accession>A0A8I6WQ84</accession>
<reference evidence="3" key="3">
    <citation type="submission" date="2022-01" db="UniProtKB">
        <authorList>
            <consortium name="EnsemblPlants"/>
        </authorList>
    </citation>
    <scope>IDENTIFICATION</scope>
    <source>
        <strain evidence="3">subsp. vulgare</strain>
    </source>
</reference>
<dbReference type="KEGG" id="hvg:123405395"/>
<protein>
    <recommendedName>
        <fullName evidence="2">DUF3615 domain-containing protein</fullName>
    </recommendedName>
</protein>
<evidence type="ECO:0000313" key="4">
    <source>
        <dbReference type="Proteomes" id="UP000011116"/>
    </source>
</evidence>
<sequence>MEMEGPSSTSSSHVAPAPLLPPVRYYMLDEHDEEEEKWLSCPTSPGGDPPGPCLGSGWLRPPMSPRTWKAAAAEQPEPPQDEEEEDPELEEPYPYDEETLYAPRLDPAARQHLETSLATSAAQDALHHYNADGNNKVKFELTRATRYVSLLNSQGPYHHVNFFARAMNEEDASSSSSTEERFFFAELHDQYRRGPSGARIRTPTCLCSLDGEGDGQVGGLAGNWFARAQPWLVPLDYCLTCGDEMKHPRDGTSYQAGHLYALPQGKSCFDSLFGYSL</sequence>